<evidence type="ECO:0000256" key="4">
    <source>
        <dbReference type="ARBA" id="ARBA00022597"/>
    </source>
</evidence>
<feature type="transmembrane region" description="Helical" evidence="10">
    <location>
        <begin position="151"/>
        <end position="170"/>
    </location>
</feature>
<feature type="transmembrane region" description="Helical" evidence="10">
    <location>
        <begin position="435"/>
        <end position="458"/>
    </location>
</feature>
<feature type="transmembrane region" description="Helical" evidence="10">
    <location>
        <begin position="470"/>
        <end position="492"/>
    </location>
</feature>
<dbReference type="HOGENOM" id="CLU_001265_30_1_1"/>
<dbReference type="NCBIfam" id="TIGR00879">
    <property type="entry name" value="SP"/>
    <property type="match status" value="1"/>
</dbReference>
<feature type="transmembrane region" description="Helical" evidence="10">
    <location>
        <begin position="395"/>
        <end position="415"/>
    </location>
</feature>
<dbReference type="PANTHER" id="PTHR48022">
    <property type="entry name" value="PLASTIDIC GLUCOSE TRANSPORTER 4"/>
    <property type="match status" value="1"/>
</dbReference>
<feature type="transmembrane region" description="Helical" evidence="10">
    <location>
        <begin position="210"/>
        <end position="231"/>
    </location>
</feature>
<keyword evidence="4" id="KW-0762">Sugar transport</keyword>
<dbReference type="GO" id="GO:0055056">
    <property type="term" value="F:D-glucose transmembrane transporter activity"/>
    <property type="evidence" value="ECO:0007669"/>
    <property type="project" value="UniProtKB-ARBA"/>
</dbReference>
<dbReference type="PhylomeDB" id="H0GK49"/>
<feature type="region of interest" description="Disordered" evidence="9">
    <location>
        <begin position="1"/>
        <end position="57"/>
    </location>
</feature>
<feature type="transmembrane region" description="Helical" evidence="10">
    <location>
        <begin position="370"/>
        <end position="388"/>
    </location>
</feature>
<evidence type="ECO:0000259" key="11">
    <source>
        <dbReference type="PROSITE" id="PS50850"/>
    </source>
</evidence>
<dbReference type="PROSITE" id="PS00216">
    <property type="entry name" value="SUGAR_TRANSPORT_1"/>
    <property type="match status" value="1"/>
</dbReference>
<feature type="transmembrane region" description="Helical" evidence="10">
    <location>
        <begin position="498"/>
        <end position="519"/>
    </location>
</feature>
<evidence type="ECO:0000313" key="13">
    <source>
        <dbReference type="Proteomes" id="UP000009009"/>
    </source>
</evidence>
<feature type="compositionally biased region" description="Polar residues" evidence="9">
    <location>
        <begin position="23"/>
        <end position="38"/>
    </location>
</feature>
<evidence type="ECO:0000256" key="5">
    <source>
        <dbReference type="ARBA" id="ARBA00022692"/>
    </source>
</evidence>
<reference evidence="12 13" key="1">
    <citation type="journal article" date="2012" name="FEMS Yeast Res.">
        <title>The genome sequence of the wine yeast VIN7 reveals an allotriploid hybrid genome with Saccharomyces cerevisiae and Saccharomyces kudriavzevii origins.</title>
        <authorList>
            <person name="Borneman A.R."/>
            <person name="Desany B.A."/>
            <person name="Riches D."/>
            <person name="Affourtit J.P."/>
            <person name="Forgan A.H."/>
            <person name="Pretorius I.S."/>
            <person name="Egholm M."/>
            <person name="Chambers P.J."/>
        </authorList>
    </citation>
    <scope>NUCLEOTIDE SEQUENCE [LARGE SCALE GENOMIC DNA]</scope>
    <source>
        <strain evidence="12 13">VIN7</strain>
    </source>
</reference>
<dbReference type="InterPro" id="IPR005829">
    <property type="entry name" value="Sugar_transporter_CS"/>
</dbReference>
<dbReference type="GO" id="GO:0005351">
    <property type="term" value="F:carbohydrate:proton symporter activity"/>
    <property type="evidence" value="ECO:0007669"/>
    <property type="project" value="TreeGrafter"/>
</dbReference>
<dbReference type="Proteomes" id="UP000009009">
    <property type="component" value="Unassembled WGS sequence"/>
</dbReference>
<sequence length="522" mass="57394">MAVEENNMPVVSQQPQAGEDVISSLSKDSHLSAQSQKYSNDELKAGESGPEGSQSVPIEIPKKPMSEYVTVSLLCLCVAFGGFMFGWDTGTISGFVVQTDFLRRFGMKHKDGTHYLSNVRTGLIVAIFNIGCAFGGIILSKGGDMYGRKKGLSIVVSVYIVGIIIQIASINKWYQYFIGRIISGLGVGGIAVLCPMLISEIAPKHLRGTLVSCYQLMITAGIFLGYCTNYGTKSYSNSVQWKVPLGLCFAWSLFMIGALTLVPESPRYLCEVNKVEDAKRSIAKSNKVSPEDPAVQAELDLIMAGIEAEKLAGNASWGELFSTKTKVFQRLLMGVFVQMFQQLTGNNYFFYYGTVIFKSVGLDDSFETSIVIGVVNFASTFFSLWTVENLGRRKCLLLGAATMMACMVIYASVGVTRLYPHGKSQPSSKGAGNCMIVFTCFYIFCYATTWAPVAWVITAESFPLRVKSKCMALASASNWVWGFLIAFFTPFITSAINFYYGYVFMGCLVAMFFYVLFLCSRN</sequence>
<dbReference type="CDD" id="cd17356">
    <property type="entry name" value="MFS_HXT"/>
    <property type="match status" value="1"/>
</dbReference>
<evidence type="ECO:0000256" key="8">
    <source>
        <dbReference type="RuleBase" id="RU003346"/>
    </source>
</evidence>
<feature type="transmembrane region" description="Helical" evidence="10">
    <location>
        <begin position="243"/>
        <end position="262"/>
    </location>
</feature>
<dbReference type="PANTHER" id="PTHR48022:SF75">
    <property type="entry name" value="GALACTOSE TRANSPORTER-RELATED"/>
    <property type="match status" value="1"/>
</dbReference>
<evidence type="ECO:0000256" key="3">
    <source>
        <dbReference type="ARBA" id="ARBA00022448"/>
    </source>
</evidence>
<dbReference type="OrthoDB" id="5141738at2759"/>
<keyword evidence="6 10" id="KW-1133">Transmembrane helix</keyword>
<keyword evidence="5 10" id="KW-0812">Transmembrane</keyword>
<dbReference type="PROSITE" id="PS50850">
    <property type="entry name" value="MFS"/>
    <property type="match status" value="1"/>
</dbReference>
<comment type="similarity">
    <text evidence="2 8">Belongs to the major facilitator superfamily. Sugar transporter (TC 2.A.1.1) family.</text>
</comment>
<dbReference type="InterPro" id="IPR005828">
    <property type="entry name" value="MFS_sugar_transport-like"/>
</dbReference>
<dbReference type="Pfam" id="PF00083">
    <property type="entry name" value="Sugar_tr"/>
    <property type="match status" value="1"/>
</dbReference>
<gene>
    <name evidence="12" type="ORF">VIN7_3230</name>
</gene>
<keyword evidence="7 10" id="KW-0472">Membrane</keyword>
<dbReference type="GO" id="GO:0005886">
    <property type="term" value="C:plasma membrane"/>
    <property type="evidence" value="ECO:0007669"/>
    <property type="project" value="TreeGrafter"/>
</dbReference>
<feature type="transmembrane region" description="Helical" evidence="10">
    <location>
        <begin position="331"/>
        <end position="350"/>
    </location>
</feature>
<evidence type="ECO:0000313" key="12">
    <source>
        <dbReference type="EMBL" id="EHN05885.1"/>
    </source>
</evidence>
<dbReference type="InterPro" id="IPR020846">
    <property type="entry name" value="MFS_dom"/>
</dbReference>
<dbReference type="Gene3D" id="1.20.1250.20">
    <property type="entry name" value="MFS general substrate transporter like domains"/>
    <property type="match status" value="1"/>
</dbReference>
<feature type="transmembrane region" description="Helical" evidence="10">
    <location>
        <begin position="176"/>
        <end position="198"/>
    </location>
</feature>
<name>H0GK49_SACCK</name>
<dbReference type="FunFam" id="1.20.1250.20:FF:000044">
    <property type="entry name" value="Hexose transporter Hxt3p"/>
    <property type="match status" value="1"/>
</dbReference>
<evidence type="ECO:0000256" key="7">
    <source>
        <dbReference type="ARBA" id="ARBA00023136"/>
    </source>
</evidence>
<keyword evidence="13" id="KW-1185">Reference proteome</keyword>
<feature type="transmembrane region" description="Helical" evidence="10">
    <location>
        <begin position="68"/>
        <end position="87"/>
    </location>
</feature>
<evidence type="ECO:0000256" key="1">
    <source>
        <dbReference type="ARBA" id="ARBA00004141"/>
    </source>
</evidence>
<dbReference type="PRINTS" id="PR00171">
    <property type="entry name" value="SUGRTRNSPORT"/>
</dbReference>
<comment type="subcellular location">
    <subcellularLocation>
        <location evidence="1">Membrane</location>
        <topology evidence="1">Multi-pass membrane protein</topology>
    </subcellularLocation>
</comment>
<evidence type="ECO:0000256" key="10">
    <source>
        <dbReference type="SAM" id="Phobius"/>
    </source>
</evidence>
<organism evidence="12 13">
    <name type="scientific">Saccharomyces cerevisiae x Saccharomyces kudriavzevii (strain VIN7)</name>
    <name type="common">Yeast</name>
    <dbReference type="NCBI Taxonomy" id="1095631"/>
    <lineage>
        <taxon>Eukaryota</taxon>
        <taxon>Fungi</taxon>
        <taxon>Dikarya</taxon>
        <taxon>Ascomycota</taxon>
        <taxon>Saccharomycotina</taxon>
        <taxon>Saccharomycetes</taxon>
        <taxon>Saccharomycetales</taxon>
        <taxon>Saccharomycetaceae</taxon>
        <taxon>Saccharomyces</taxon>
    </lineage>
</organism>
<evidence type="ECO:0000256" key="2">
    <source>
        <dbReference type="ARBA" id="ARBA00010992"/>
    </source>
</evidence>
<comment type="caution">
    <text evidence="12">The sequence shown here is derived from an EMBL/GenBank/DDBJ whole genome shotgun (WGS) entry which is preliminary data.</text>
</comment>
<dbReference type="SUPFAM" id="SSF103473">
    <property type="entry name" value="MFS general substrate transporter"/>
    <property type="match status" value="1"/>
</dbReference>
<feature type="transmembrane region" description="Helical" evidence="10">
    <location>
        <begin position="119"/>
        <end position="139"/>
    </location>
</feature>
<dbReference type="EMBL" id="AGVY01000040">
    <property type="protein sequence ID" value="EHN05885.1"/>
    <property type="molecule type" value="Genomic_DNA"/>
</dbReference>
<dbReference type="InterPro" id="IPR036259">
    <property type="entry name" value="MFS_trans_sf"/>
</dbReference>
<accession>H0GK49</accession>
<dbReference type="InterPro" id="IPR050360">
    <property type="entry name" value="MFS_Sugar_Transporters"/>
</dbReference>
<evidence type="ECO:0000256" key="9">
    <source>
        <dbReference type="SAM" id="MobiDB-lite"/>
    </source>
</evidence>
<dbReference type="InterPro" id="IPR003663">
    <property type="entry name" value="Sugar/inositol_transpt"/>
</dbReference>
<proteinExistence type="inferred from homology"/>
<keyword evidence="3 8" id="KW-0813">Transport</keyword>
<dbReference type="PROSITE" id="PS00217">
    <property type="entry name" value="SUGAR_TRANSPORT_2"/>
    <property type="match status" value="1"/>
</dbReference>
<protein>
    <submittedName>
        <fullName evidence="12">Gal2p</fullName>
    </submittedName>
</protein>
<dbReference type="AlphaFoldDB" id="H0GK49"/>
<feature type="domain" description="Major facilitator superfamily (MFS) profile" evidence="11">
    <location>
        <begin position="74"/>
        <end position="522"/>
    </location>
</feature>
<evidence type="ECO:0000256" key="6">
    <source>
        <dbReference type="ARBA" id="ARBA00022989"/>
    </source>
</evidence>